<gene>
    <name evidence="1" type="ORF">QVD17_39110</name>
</gene>
<protein>
    <submittedName>
        <fullName evidence="1">Uncharacterized protein</fullName>
    </submittedName>
</protein>
<organism evidence="1 2">
    <name type="scientific">Tagetes erecta</name>
    <name type="common">African marigold</name>
    <dbReference type="NCBI Taxonomy" id="13708"/>
    <lineage>
        <taxon>Eukaryota</taxon>
        <taxon>Viridiplantae</taxon>
        <taxon>Streptophyta</taxon>
        <taxon>Embryophyta</taxon>
        <taxon>Tracheophyta</taxon>
        <taxon>Spermatophyta</taxon>
        <taxon>Magnoliopsida</taxon>
        <taxon>eudicotyledons</taxon>
        <taxon>Gunneridae</taxon>
        <taxon>Pentapetalae</taxon>
        <taxon>asterids</taxon>
        <taxon>campanulids</taxon>
        <taxon>Asterales</taxon>
        <taxon>Asteraceae</taxon>
        <taxon>Asteroideae</taxon>
        <taxon>Heliantheae alliance</taxon>
        <taxon>Tageteae</taxon>
        <taxon>Tagetes</taxon>
    </lineage>
</organism>
<name>A0AAD8NEV7_TARER</name>
<reference evidence="1" key="1">
    <citation type="journal article" date="2023" name="bioRxiv">
        <title>Improved chromosome-level genome assembly for marigold (Tagetes erecta).</title>
        <authorList>
            <person name="Jiang F."/>
            <person name="Yuan L."/>
            <person name="Wang S."/>
            <person name="Wang H."/>
            <person name="Xu D."/>
            <person name="Wang A."/>
            <person name="Fan W."/>
        </authorList>
    </citation>
    <scope>NUCLEOTIDE SEQUENCE</scope>
    <source>
        <strain evidence="1">WSJ</strain>
        <tissue evidence="1">Leaf</tissue>
    </source>
</reference>
<accession>A0AAD8NEV7</accession>
<dbReference type="EMBL" id="JAUHHV010000011">
    <property type="protein sequence ID" value="KAK1407494.1"/>
    <property type="molecule type" value="Genomic_DNA"/>
</dbReference>
<dbReference type="PANTHER" id="PTHR37900:SF5">
    <property type="entry name" value="OS02G0159250 PROTEIN"/>
    <property type="match status" value="1"/>
</dbReference>
<dbReference type="Proteomes" id="UP001229421">
    <property type="component" value="Unassembled WGS sequence"/>
</dbReference>
<comment type="caution">
    <text evidence="1">The sequence shown here is derived from an EMBL/GenBank/DDBJ whole genome shotgun (WGS) entry which is preliminary data.</text>
</comment>
<dbReference type="AlphaFoldDB" id="A0AAD8NEV7"/>
<sequence length="73" mass="8525">MCLGTLLFRSVARQMKAMAVHPTATVTTILHSSHLLPRDLSVDLQRRRLIRHELLHHHNFLFKIIVNVLACFW</sequence>
<evidence type="ECO:0000313" key="1">
    <source>
        <dbReference type="EMBL" id="KAK1407494.1"/>
    </source>
</evidence>
<keyword evidence="2" id="KW-1185">Reference proteome</keyword>
<dbReference type="PANTHER" id="PTHR37900">
    <property type="match status" value="1"/>
</dbReference>
<proteinExistence type="predicted"/>
<evidence type="ECO:0000313" key="2">
    <source>
        <dbReference type="Proteomes" id="UP001229421"/>
    </source>
</evidence>